<evidence type="ECO:0000256" key="1">
    <source>
        <dbReference type="SAM" id="MobiDB-lite"/>
    </source>
</evidence>
<feature type="region of interest" description="Disordered" evidence="1">
    <location>
        <begin position="89"/>
        <end position="111"/>
    </location>
</feature>
<protein>
    <submittedName>
        <fullName evidence="2">Uncharacterized protein</fullName>
    </submittedName>
</protein>
<sequence>MLTQEHKKLIRLPSIWFLPTTFSQFALSWSRPPNKVREQLAQHFMHKVDYLSRAIFIERMLQHESFHDSTNILVLKVLEFDIVEPSDLPQQRRGSLASEEVGTPEEPVHVGHTPSQTRWFFHFPSATTTAHPYLIVSLFLSPFSKTLANIHRRCTSSCSSSPHIHCRHSFVFVAGVMAFFSFVSSHSVSLLPPSPPLKAARRPRLKVVPC</sequence>
<name>A0ABU6YRN4_9FABA</name>
<comment type="caution">
    <text evidence="2">The sequence shown here is derived from an EMBL/GenBank/DDBJ whole genome shotgun (WGS) entry which is preliminary data.</text>
</comment>
<accession>A0ABU6YRN4</accession>
<reference evidence="2 3" key="1">
    <citation type="journal article" date="2023" name="Plants (Basel)">
        <title>Bridging the Gap: Combining Genomics and Transcriptomics Approaches to Understand Stylosanthes scabra, an Orphan Legume from the Brazilian Caatinga.</title>
        <authorList>
            <person name="Ferreira-Neto J.R.C."/>
            <person name="da Silva M.D."/>
            <person name="Binneck E."/>
            <person name="de Melo N.F."/>
            <person name="da Silva R.H."/>
            <person name="de Melo A.L.T.M."/>
            <person name="Pandolfi V."/>
            <person name="Bustamante F.O."/>
            <person name="Brasileiro-Vidal A.C."/>
            <person name="Benko-Iseppon A.M."/>
        </authorList>
    </citation>
    <scope>NUCLEOTIDE SEQUENCE [LARGE SCALE GENOMIC DNA]</scope>
    <source>
        <tissue evidence="2">Leaves</tissue>
    </source>
</reference>
<gene>
    <name evidence="2" type="ORF">PIB30_085120</name>
</gene>
<proteinExistence type="predicted"/>
<evidence type="ECO:0000313" key="2">
    <source>
        <dbReference type="EMBL" id="MED6212610.1"/>
    </source>
</evidence>
<dbReference type="EMBL" id="JASCZI010243061">
    <property type="protein sequence ID" value="MED6212610.1"/>
    <property type="molecule type" value="Genomic_DNA"/>
</dbReference>
<keyword evidence="3" id="KW-1185">Reference proteome</keyword>
<organism evidence="2 3">
    <name type="scientific">Stylosanthes scabra</name>
    <dbReference type="NCBI Taxonomy" id="79078"/>
    <lineage>
        <taxon>Eukaryota</taxon>
        <taxon>Viridiplantae</taxon>
        <taxon>Streptophyta</taxon>
        <taxon>Embryophyta</taxon>
        <taxon>Tracheophyta</taxon>
        <taxon>Spermatophyta</taxon>
        <taxon>Magnoliopsida</taxon>
        <taxon>eudicotyledons</taxon>
        <taxon>Gunneridae</taxon>
        <taxon>Pentapetalae</taxon>
        <taxon>rosids</taxon>
        <taxon>fabids</taxon>
        <taxon>Fabales</taxon>
        <taxon>Fabaceae</taxon>
        <taxon>Papilionoideae</taxon>
        <taxon>50 kb inversion clade</taxon>
        <taxon>dalbergioids sensu lato</taxon>
        <taxon>Dalbergieae</taxon>
        <taxon>Pterocarpus clade</taxon>
        <taxon>Stylosanthes</taxon>
    </lineage>
</organism>
<dbReference type="Proteomes" id="UP001341840">
    <property type="component" value="Unassembled WGS sequence"/>
</dbReference>
<evidence type="ECO:0000313" key="3">
    <source>
        <dbReference type="Proteomes" id="UP001341840"/>
    </source>
</evidence>